<accession>A0ACB9F572</accession>
<evidence type="ECO:0000313" key="2">
    <source>
        <dbReference type="Proteomes" id="UP001055811"/>
    </source>
</evidence>
<sequence>MSDQVISDRERICVPDLFDPDIYIGDRIFTSATEYVYRILMGFCFHQSRLLISRRRNTTAAEEDCCNAKKRYRIIDPDFNFCIIDLDFNWNLSSDSISVDYIIINSINVECMTIQLLQPDKHEHVRQARLSFCRF</sequence>
<gene>
    <name evidence="1" type="ORF">L2E82_16315</name>
</gene>
<reference evidence="2" key="1">
    <citation type="journal article" date="2022" name="Mol. Ecol. Resour.">
        <title>The genomes of chicory, endive, great burdock and yacon provide insights into Asteraceae palaeo-polyploidization history and plant inulin production.</title>
        <authorList>
            <person name="Fan W."/>
            <person name="Wang S."/>
            <person name="Wang H."/>
            <person name="Wang A."/>
            <person name="Jiang F."/>
            <person name="Liu H."/>
            <person name="Zhao H."/>
            <person name="Xu D."/>
            <person name="Zhang Y."/>
        </authorList>
    </citation>
    <scope>NUCLEOTIDE SEQUENCE [LARGE SCALE GENOMIC DNA]</scope>
    <source>
        <strain evidence="2">cv. Punajuju</strain>
    </source>
</reference>
<name>A0ACB9F572_CICIN</name>
<organism evidence="1 2">
    <name type="scientific">Cichorium intybus</name>
    <name type="common">Chicory</name>
    <dbReference type="NCBI Taxonomy" id="13427"/>
    <lineage>
        <taxon>Eukaryota</taxon>
        <taxon>Viridiplantae</taxon>
        <taxon>Streptophyta</taxon>
        <taxon>Embryophyta</taxon>
        <taxon>Tracheophyta</taxon>
        <taxon>Spermatophyta</taxon>
        <taxon>Magnoliopsida</taxon>
        <taxon>eudicotyledons</taxon>
        <taxon>Gunneridae</taxon>
        <taxon>Pentapetalae</taxon>
        <taxon>asterids</taxon>
        <taxon>campanulids</taxon>
        <taxon>Asterales</taxon>
        <taxon>Asteraceae</taxon>
        <taxon>Cichorioideae</taxon>
        <taxon>Cichorieae</taxon>
        <taxon>Cichoriinae</taxon>
        <taxon>Cichorium</taxon>
    </lineage>
</organism>
<evidence type="ECO:0000313" key="1">
    <source>
        <dbReference type="EMBL" id="KAI3766262.1"/>
    </source>
</evidence>
<comment type="caution">
    <text evidence="1">The sequence shown here is derived from an EMBL/GenBank/DDBJ whole genome shotgun (WGS) entry which is preliminary data.</text>
</comment>
<protein>
    <submittedName>
        <fullName evidence="1">Uncharacterized protein</fullName>
    </submittedName>
</protein>
<dbReference type="Proteomes" id="UP001055811">
    <property type="component" value="Linkage Group LG03"/>
</dbReference>
<proteinExistence type="predicted"/>
<reference evidence="1 2" key="2">
    <citation type="journal article" date="2022" name="Mol. Ecol. Resour.">
        <title>The genomes of chicory, endive, great burdock and yacon provide insights into Asteraceae paleo-polyploidization history and plant inulin production.</title>
        <authorList>
            <person name="Fan W."/>
            <person name="Wang S."/>
            <person name="Wang H."/>
            <person name="Wang A."/>
            <person name="Jiang F."/>
            <person name="Liu H."/>
            <person name="Zhao H."/>
            <person name="Xu D."/>
            <person name="Zhang Y."/>
        </authorList>
    </citation>
    <scope>NUCLEOTIDE SEQUENCE [LARGE SCALE GENOMIC DNA]</scope>
    <source>
        <strain evidence="2">cv. Punajuju</strain>
        <tissue evidence="1">Leaves</tissue>
    </source>
</reference>
<dbReference type="EMBL" id="CM042011">
    <property type="protein sequence ID" value="KAI3766262.1"/>
    <property type="molecule type" value="Genomic_DNA"/>
</dbReference>
<keyword evidence="2" id="KW-1185">Reference proteome</keyword>